<dbReference type="AlphaFoldDB" id="A0A8S9Q8M4"/>
<accession>A0A8S9Q8M4</accession>
<proteinExistence type="predicted"/>
<comment type="caution">
    <text evidence="1">The sequence shown here is derived from an EMBL/GenBank/DDBJ whole genome shotgun (WGS) entry which is preliminary data.</text>
</comment>
<evidence type="ECO:0000313" key="1">
    <source>
        <dbReference type="EMBL" id="KAF3536042.1"/>
    </source>
</evidence>
<dbReference type="EMBL" id="QGKX02001290">
    <property type="protein sequence ID" value="KAF3536042.1"/>
    <property type="molecule type" value="Genomic_DNA"/>
</dbReference>
<sequence>MGRRKYGGKEKDNKKLACYLKPHFKSDHEFGGRHGGNASVASAEKASTKLHISSNCDISIFTAFQGPGLDPRSQETGESKTQAEEALCVLMGKDLTSQSISRELV</sequence>
<reference evidence="1" key="1">
    <citation type="submission" date="2019-12" db="EMBL/GenBank/DDBJ databases">
        <title>Genome sequencing and annotation of Brassica cretica.</title>
        <authorList>
            <person name="Studholme D.J."/>
            <person name="Sarris P."/>
        </authorList>
    </citation>
    <scope>NUCLEOTIDE SEQUENCE</scope>
    <source>
        <strain evidence="1">PFS-109/04</strain>
        <tissue evidence="1">Leaf</tissue>
    </source>
</reference>
<dbReference type="Proteomes" id="UP000712600">
    <property type="component" value="Unassembled WGS sequence"/>
</dbReference>
<organism evidence="1 2">
    <name type="scientific">Brassica cretica</name>
    <name type="common">Mustard</name>
    <dbReference type="NCBI Taxonomy" id="69181"/>
    <lineage>
        <taxon>Eukaryota</taxon>
        <taxon>Viridiplantae</taxon>
        <taxon>Streptophyta</taxon>
        <taxon>Embryophyta</taxon>
        <taxon>Tracheophyta</taxon>
        <taxon>Spermatophyta</taxon>
        <taxon>Magnoliopsida</taxon>
        <taxon>eudicotyledons</taxon>
        <taxon>Gunneridae</taxon>
        <taxon>Pentapetalae</taxon>
        <taxon>rosids</taxon>
        <taxon>malvids</taxon>
        <taxon>Brassicales</taxon>
        <taxon>Brassicaceae</taxon>
        <taxon>Brassiceae</taxon>
        <taxon>Brassica</taxon>
    </lineage>
</organism>
<evidence type="ECO:0000313" key="2">
    <source>
        <dbReference type="Proteomes" id="UP000712600"/>
    </source>
</evidence>
<protein>
    <submittedName>
        <fullName evidence="1">Uncharacterized protein</fullName>
    </submittedName>
</protein>
<gene>
    <name evidence="1" type="ORF">F2Q69_00021639</name>
</gene>
<name>A0A8S9Q8M4_BRACR</name>